<keyword evidence="3" id="KW-1185">Reference proteome</keyword>
<dbReference type="EMBL" id="QHCR01000007">
    <property type="protein sequence ID" value="RHX78684.1"/>
    <property type="molecule type" value="Genomic_DNA"/>
</dbReference>
<reference evidence="3" key="1">
    <citation type="submission" date="2018-05" db="EMBL/GenBank/DDBJ databases">
        <title>Leptospira yasudae sp. nov. and Leptospira stimsonii sp. nov., two pathogenic species of the genus Leptospira isolated from environmental sources.</title>
        <authorList>
            <person name="Casanovas-Massana A."/>
            <person name="Hamond C."/>
            <person name="Santos L.A."/>
            <person name="Hacker K.P."/>
            <person name="Balassiano I."/>
            <person name="Medeiros M.A."/>
            <person name="Reis M.G."/>
            <person name="Ko A.I."/>
            <person name="Wunder E.A."/>
        </authorList>
    </citation>
    <scope>NUCLEOTIDE SEQUENCE [LARGE SCALE GENOMIC DNA]</scope>
    <source>
        <strain evidence="3">B21</strain>
    </source>
</reference>
<feature type="signal peptide" evidence="1">
    <location>
        <begin position="1"/>
        <end position="20"/>
    </location>
</feature>
<evidence type="ECO:0000256" key="1">
    <source>
        <dbReference type="SAM" id="SignalP"/>
    </source>
</evidence>
<reference evidence="2 3" key="2">
    <citation type="journal article" date="2020" name="Int. J. Syst. Evol. Microbiol.">
        <title>Leptospira yasudae sp. nov. and Leptospira stimsonii sp. nov., two new species of the pathogenic group isolated from environmental sources.</title>
        <authorList>
            <person name="Casanovas-Massana A."/>
            <person name="Hamond C."/>
            <person name="Santos L.A."/>
            <person name="de Oliveira D."/>
            <person name="Hacker K.P."/>
            <person name="Balassiano I."/>
            <person name="Costa F."/>
            <person name="Medeiros M.A."/>
            <person name="Reis M.G."/>
            <person name="Ko A.I."/>
            <person name="Wunder E.A."/>
        </authorList>
    </citation>
    <scope>NUCLEOTIDE SEQUENCE [LARGE SCALE GENOMIC DNA]</scope>
    <source>
        <strain evidence="2 3">B21</strain>
    </source>
</reference>
<feature type="chain" id="PRO_5046209467" description="Lipoprotein" evidence="1">
    <location>
        <begin position="21"/>
        <end position="213"/>
    </location>
</feature>
<accession>A0ABX9M0G0</accession>
<evidence type="ECO:0000313" key="2">
    <source>
        <dbReference type="EMBL" id="RHX78684.1"/>
    </source>
</evidence>
<comment type="caution">
    <text evidence="2">The sequence shown here is derived from an EMBL/GenBank/DDBJ whole genome shotgun (WGS) entry which is preliminary data.</text>
</comment>
<organism evidence="2 3">
    <name type="scientific">Leptospira yasudae</name>
    <dbReference type="NCBI Taxonomy" id="2202201"/>
    <lineage>
        <taxon>Bacteria</taxon>
        <taxon>Pseudomonadati</taxon>
        <taxon>Spirochaetota</taxon>
        <taxon>Spirochaetia</taxon>
        <taxon>Leptospirales</taxon>
        <taxon>Leptospiraceae</taxon>
        <taxon>Leptospira</taxon>
    </lineage>
</organism>
<gene>
    <name evidence="2" type="ORF">DLM77_16525</name>
</gene>
<dbReference type="RefSeq" id="WP_118957128.1">
    <property type="nucleotide sequence ID" value="NZ_QHCR01000007.1"/>
</dbReference>
<keyword evidence="1" id="KW-0732">Signal</keyword>
<proteinExistence type="predicted"/>
<protein>
    <recommendedName>
        <fullName evidence="4">Lipoprotein</fullName>
    </recommendedName>
</protein>
<evidence type="ECO:0000313" key="3">
    <source>
        <dbReference type="Proteomes" id="UP000285569"/>
    </source>
</evidence>
<sequence length="213" mass="23690">MMFKNVFSFSLILFALIDCSAGTEDQPISENYATLLFLTTATLPCEPSPYSANSWSFTDDREDVKAGFLNVPGPGVGHLDLLSGTVQDNATNVSFSFHLAVIPETLGVNVNLDPTEPEYEWTYRFLGENSYKIGIVHYSKGTAQKMLFRNLDVMVWRNLSYVGGCGNLDVQGNTARWICEKSTIPQLMDLSRTRSVSVQTVTQSNGIRYSDCR</sequence>
<evidence type="ECO:0008006" key="4">
    <source>
        <dbReference type="Google" id="ProtNLM"/>
    </source>
</evidence>
<dbReference type="Proteomes" id="UP000285569">
    <property type="component" value="Unassembled WGS sequence"/>
</dbReference>
<name>A0ABX9M0G0_9LEPT</name>